<accession>A0A812R0K6</accession>
<dbReference type="InterPro" id="IPR026317">
    <property type="entry name" value="P_C10"/>
</dbReference>
<evidence type="ECO:0000313" key="3">
    <source>
        <dbReference type="Proteomes" id="UP000604046"/>
    </source>
</evidence>
<feature type="compositionally biased region" description="Basic and acidic residues" evidence="1">
    <location>
        <begin position="78"/>
        <end position="124"/>
    </location>
</feature>
<dbReference type="Proteomes" id="UP000604046">
    <property type="component" value="Unassembled WGS sequence"/>
</dbReference>
<dbReference type="AlphaFoldDB" id="A0A812R0K6"/>
<protein>
    <submittedName>
        <fullName evidence="2">Iga protein</fullName>
    </submittedName>
</protein>
<dbReference type="Pfam" id="PF14974">
    <property type="entry name" value="P_C10"/>
    <property type="match status" value="1"/>
</dbReference>
<dbReference type="EMBL" id="CAJNDS010002291">
    <property type="protein sequence ID" value="CAE7414226.1"/>
    <property type="molecule type" value="Genomic_DNA"/>
</dbReference>
<comment type="caution">
    <text evidence="2">The sequence shown here is derived from an EMBL/GenBank/DDBJ whole genome shotgun (WGS) entry which is preliminary data.</text>
</comment>
<sequence>MMNAFRKMGAVCSALVQDKVEDVEPCSIKSASIGVESEPLWKQMAEAQIELRKAAEATRPEVEKQLAERAAARQASAKKAEAERKATEAKLKELERRQREDKEKADKEKAEKEKAPKKRTEEAKSQLPSGKAKPKSKASGGAAEQAANPSQLAKLTKDQAKDALNRAVAIFDMPENRRKLQEAVSSCHGDDAKKMAVLMPLVQGMLKDLLESHGFTADKILHAVMQISTHAQGDKKKLCCRRGQWAGHGWTAGLAMGMSGLWTHNPREQAFRAFLSACSAHRGLCSAQNASCGANWQLASAGSWCKVY</sequence>
<evidence type="ECO:0000313" key="2">
    <source>
        <dbReference type="EMBL" id="CAE7414226.1"/>
    </source>
</evidence>
<organism evidence="2 3">
    <name type="scientific">Symbiodinium natans</name>
    <dbReference type="NCBI Taxonomy" id="878477"/>
    <lineage>
        <taxon>Eukaryota</taxon>
        <taxon>Sar</taxon>
        <taxon>Alveolata</taxon>
        <taxon>Dinophyceae</taxon>
        <taxon>Suessiales</taxon>
        <taxon>Symbiodiniaceae</taxon>
        <taxon>Symbiodinium</taxon>
    </lineage>
</organism>
<evidence type="ECO:0000256" key="1">
    <source>
        <dbReference type="SAM" id="MobiDB-lite"/>
    </source>
</evidence>
<name>A0A812R0K6_9DINO</name>
<reference evidence="2" key="1">
    <citation type="submission" date="2021-02" db="EMBL/GenBank/DDBJ databases">
        <authorList>
            <person name="Dougan E. K."/>
            <person name="Rhodes N."/>
            <person name="Thang M."/>
            <person name="Chan C."/>
        </authorList>
    </citation>
    <scope>NUCLEOTIDE SEQUENCE</scope>
</reference>
<dbReference type="OrthoDB" id="75738at2759"/>
<feature type="region of interest" description="Disordered" evidence="1">
    <location>
        <begin position="55"/>
        <end position="158"/>
    </location>
</feature>
<keyword evidence="3" id="KW-1185">Reference proteome</keyword>
<gene>
    <name evidence="2" type="primary">iga</name>
    <name evidence="2" type="ORF">SNAT2548_LOCUS22523</name>
</gene>
<feature type="compositionally biased region" description="Basic and acidic residues" evidence="1">
    <location>
        <begin position="55"/>
        <end position="71"/>
    </location>
</feature>
<proteinExistence type="predicted"/>